<evidence type="ECO:0000256" key="3">
    <source>
        <dbReference type="PROSITE-ProRule" id="PRU10007"/>
    </source>
</evidence>
<dbReference type="SUPFAM" id="SSF53720">
    <property type="entry name" value="ALDH-like"/>
    <property type="match status" value="1"/>
</dbReference>
<dbReference type="STRING" id="2064.TR51_32855"/>
<dbReference type="Pfam" id="PF00171">
    <property type="entry name" value="Aldedh"/>
    <property type="match status" value="1"/>
</dbReference>
<dbReference type="Gene3D" id="3.40.605.10">
    <property type="entry name" value="Aldehyde Dehydrogenase, Chain A, domain 1"/>
    <property type="match status" value="1"/>
</dbReference>
<dbReference type="InterPro" id="IPR015590">
    <property type="entry name" value="Aldehyde_DH_dom"/>
</dbReference>
<dbReference type="InterPro" id="IPR016162">
    <property type="entry name" value="Ald_DH_N"/>
</dbReference>
<dbReference type="FunFam" id="3.40.605.10:FF:000007">
    <property type="entry name" value="NAD/NADP-dependent betaine aldehyde dehydrogenase"/>
    <property type="match status" value="1"/>
</dbReference>
<comment type="similarity">
    <text evidence="1 4">Belongs to the aldehyde dehydrogenase family.</text>
</comment>
<evidence type="ECO:0000259" key="5">
    <source>
        <dbReference type="Pfam" id="PF00171"/>
    </source>
</evidence>
<dbReference type="RefSeq" id="WP_043915810.1">
    <property type="nucleotide sequence ID" value="NZ_JXZB01000004.1"/>
</dbReference>
<evidence type="ECO:0000256" key="4">
    <source>
        <dbReference type="RuleBase" id="RU003345"/>
    </source>
</evidence>
<dbReference type="Proteomes" id="UP000032066">
    <property type="component" value="Unassembled WGS sequence"/>
</dbReference>
<gene>
    <name evidence="6" type="ORF">TR51_32855</name>
</gene>
<proteinExistence type="inferred from homology"/>
<evidence type="ECO:0000313" key="6">
    <source>
        <dbReference type="EMBL" id="KIQ63446.1"/>
    </source>
</evidence>
<dbReference type="InterPro" id="IPR016161">
    <property type="entry name" value="Ald_DH/histidinol_DH"/>
</dbReference>
<dbReference type="InterPro" id="IPR029510">
    <property type="entry name" value="Ald_DH_CS_GLU"/>
</dbReference>
<evidence type="ECO:0000313" key="7">
    <source>
        <dbReference type="Proteomes" id="UP000032066"/>
    </source>
</evidence>
<organism evidence="6 7">
    <name type="scientific">Kitasatospora griseola</name>
    <name type="common">Streptomyces griseolosporeus</name>
    <dbReference type="NCBI Taxonomy" id="2064"/>
    <lineage>
        <taxon>Bacteria</taxon>
        <taxon>Bacillati</taxon>
        <taxon>Actinomycetota</taxon>
        <taxon>Actinomycetes</taxon>
        <taxon>Kitasatosporales</taxon>
        <taxon>Streptomycetaceae</taxon>
        <taxon>Kitasatospora</taxon>
    </lineage>
</organism>
<dbReference type="CDD" id="cd07138">
    <property type="entry name" value="ALDH_CddD_SSP0762"/>
    <property type="match status" value="1"/>
</dbReference>
<keyword evidence="7" id="KW-1185">Reference proteome</keyword>
<protein>
    <submittedName>
        <fullName evidence="6">Aldehyde dehydrogenase</fullName>
    </submittedName>
</protein>
<evidence type="ECO:0000256" key="1">
    <source>
        <dbReference type="ARBA" id="ARBA00009986"/>
    </source>
</evidence>
<sequence>MHETDRLYVEGGWRPAVLGAPPIEVENPATGECIGAVAAGGEADVDAAVAAAVRAFPSWAGSDPAVRAKCLHRLRETLGERADDLAGTVTAELGAPVRIARKVHVGLPLAVLDSYLGVLPDLVLSERVGSSLVLREPVGVVGAITPWNYPLHQVVAKVAAALAVGCTVVLKPSELTPLTALALARAVHDAGFPPGVFNLVTGTGPLAGEALVRHADVDMISFTGSTRVGRRIGALAAATVKRTSLELGGKSANVILPDADLERAVAAGVSSVMLNTGQSCNAWTRMLVSADCYDEAVELAVQAAAAYRPADPRSPDSRLGPLASAAQLERVRGFIRAGLAEGAELVAGGPERPDDLPVGHYVTPTVFAGVRPGMSIAQEEIFGPVLSVLRYRDEDEAVAIANGTPYGLSGAVWSRDEERAVAFARRMRTGQVDVNGGRFNPLAPFGGVRQSGHGRELGRAGIEEFTVHKALQL</sequence>
<dbReference type="EMBL" id="JXZB01000004">
    <property type="protein sequence ID" value="KIQ63446.1"/>
    <property type="molecule type" value="Genomic_DNA"/>
</dbReference>
<comment type="caution">
    <text evidence="6">The sequence shown here is derived from an EMBL/GenBank/DDBJ whole genome shotgun (WGS) entry which is preliminary data.</text>
</comment>
<evidence type="ECO:0000256" key="2">
    <source>
        <dbReference type="ARBA" id="ARBA00023002"/>
    </source>
</evidence>
<dbReference type="PATRIC" id="fig|2064.6.peg.6951"/>
<dbReference type="OrthoDB" id="6882680at2"/>
<feature type="domain" description="Aldehyde dehydrogenase" evidence="5">
    <location>
        <begin position="23"/>
        <end position="470"/>
    </location>
</feature>
<dbReference type="PROSITE" id="PS00687">
    <property type="entry name" value="ALDEHYDE_DEHYDR_GLU"/>
    <property type="match status" value="1"/>
</dbReference>
<name>A0A0D0NW34_KITGR</name>
<feature type="active site" evidence="3">
    <location>
        <position position="246"/>
    </location>
</feature>
<accession>A0A0D0NW34</accession>
<dbReference type="AlphaFoldDB" id="A0A0D0NW34"/>
<reference evidence="6 7" key="1">
    <citation type="submission" date="2015-02" db="EMBL/GenBank/DDBJ databases">
        <title>Draft genome sequence of Kitasatospora griseola MF730-N6, a bafilomycin, terpentecin and satosporin producer.</title>
        <authorList>
            <person name="Arens J.C."/>
            <person name="Haltli B."/>
            <person name="Kerr R.G."/>
        </authorList>
    </citation>
    <scope>NUCLEOTIDE SEQUENCE [LARGE SCALE GENOMIC DNA]</scope>
    <source>
        <strain evidence="6 7">MF730-N6</strain>
    </source>
</reference>
<dbReference type="PANTHER" id="PTHR42804:SF1">
    <property type="entry name" value="ALDEHYDE DEHYDROGENASE-RELATED"/>
    <property type="match status" value="1"/>
</dbReference>
<dbReference type="PANTHER" id="PTHR42804">
    <property type="entry name" value="ALDEHYDE DEHYDROGENASE"/>
    <property type="match status" value="1"/>
</dbReference>
<dbReference type="InterPro" id="IPR016163">
    <property type="entry name" value="Ald_DH_C"/>
</dbReference>
<keyword evidence="2 4" id="KW-0560">Oxidoreductase</keyword>
<dbReference type="GO" id="GO:0016620">
    <property type="term" value="F:oxidoreductase activity, acting on the aldehyde or oxo group of donors, NAD or NADP as acceptor"/>
    <property type="evidence" value="ECO:0007669"/>
    <property type="project" value="InterPro"/>
</dbReference>
<dbReference type="Gene3D" id="3.40.309.10">
    <property type="entry name" value="Aldehyde Dehydrogenase, Chain A, domain 2"/>
    <property type="match status" value="1"/>
</dbReference>